<accession>A0A221M888</accession>
<dbReference type="AlphaFoldDB" id="A0A221M888"/>
<dbReference type="EMBL" id="CP022437">
    <property type="protein sequence ID" value="ASN03850.1"/>
    <property type="molecule type" value="Genomic_DNA"/>
</dbReference>
<dbReference type="InterPro" id="IPR017850">
    <property type="entry name" value="Alkaline_phosphatase_core_sf"/>
</dbReference>
<organism evidence="1 2">
    <name type="scientific">Virgibacillus necropolis</name>
    <dbReference type="NCBI Taxonomy" id="163877"/>
    <lineage>
        <taxon>Bacteria</taxon>
        <taxon>Bacillati</taxon>
        <taxon>Bacillota</taxon>
        <taxon>Bacilli</taxon>
        <taxon>Bacillales</taxon>
        <taxon>Bacillaceae</taxon>
        <taxon>Virgibacillus</taxon>
    </lineage>
</organism>
<dbReference type="SUPFAM" id="SSF53649">
    <property type="entry name" value="Alkaline phosphatase-like"/>
    <property type="match status" value="1"/>
</dbReference>
<protein>
    <submittedName>
        <fullName evidence="1">Alkaline phosphatase</fullName>
    </submittedName>
</protein>
<dbReference type="RefSeq" id="WP_089530420.1">
    <property type="nucleotide sequence ID" value="NZ_CP022437.1"/>
</dbReference>
<evidence type="ECO:0000313" key="2">
    <source>
        <dbReference type="Proteomes" id="UP000204391"/>
    </source>
</evidence>
<proteinExistence type="predicted"/>
<dbReference type="Proteomes" id="UP000204391">
    <property type="component" value="Chromosome"/>
</dbReference>
<evidence type="ECO:0000313" key="1">
    <source>
        <dbReference type="EMBL" id="ASN03850.1"/>
    </source>
</evidence>
<dbReference type="Pfam" id="PF08665">
    <property type="entry name" value="PglZ"/>
    <property type="match status" value="1"/>
</dbReference>
<gene>
    <name evidence="1" type="ORF">CFK40_01950</name>
</gene>
<dbReference type="NCBIfam" id="NF033449">
    <property type="entry name" value="BREX_PglZ_3"/>
    <property type="match status" value="1"/>
</dbReference>
<dbReference type="KEGG" id="vne:CFK40_01950"/>
<name>A0A221M888_9BACI</name>
<reference evidence="1 2" key="1">
    <citation type="journal article" date="2003" name="Int. J. Syst. Evol. Microbiol.">
        <title>Virgibacillus carmonensis sp. nov., Virgibacillus necropolis sp. nov. and Virgibacillus picturae sp. nov., three novel species isolated from deteriorated mural paintings, transfer of the species of the genus salibacillus to Virgibacillus, as Virgibacillus marismortui comb. nov. and Virgibacillus salexigens comb. nov., and emended description of the genus Virgibacillus.</title>
        <authorList>
            <person name="Heyrman J."/>
            <person name="Logan N.A."/>
            <person name="Busse H.J."/>
            <person name="Balcaen A."/>
            <person name="Lebbe L."/>
            <person name="Rodriguez-Diaz M."/>
            <person name="Swings J."/>
            <person name="De Vos P."/>
        </authorList>
    </citation>
    <scope>NUCLEOTIDE SEQUENCE [LARGE SCALE GENOMIC DNA]</scope>
    <source>
        <strain evidence="1 2">LMG 19488</strain>
    </source>
</reference>
<keyword evidence="2" id="KW-1185">Reference proteome</keyword>
<dbReference type="OrthoDB" id="9769734at2"/>
<sequence length="645" mass="74395">MSNWRDVVLKKFKNQSSSFLFIYDFDFLLNEEVIINDLVESGYHVLRYEDSMTFRYIYEQKIRGSEKDVKLIVFANEDIFFPYEFDKKSLKIKMDIQTIFPKFSANIIRNMNRDDFDELYRLHHSYQGTSSEQETLAFIIKSFYKIPYEIIDGEVGLYKVLLSIHYQKKDIPEVVRQFLYEKWNQVHAFKNIPLKNLIGNSSFFYQFLEGKWKSLVMKVSTFKKGQINDSFSIEYSSPLADGDVRRMMNDLFLDGTLQKAKGIDASNFPDWMRPGIEVKEPGEDVEEKLDYLYEEIISKLANAKKYKDWINIMEYLAEFKQSSISIGKNQDELMNKVNQSFTSWMMNHYHSLTSLPPYPKPKLVHHIAHVINNDKDVNEKVALLVLDGMSYFEWLIVRNYLKDKGFSFDEDGVFAWVPTLTSVSRQAIFSGNTPLTFGKYITTTSSEEKGWKAFWEEHGVLKQYVTYQKGLGAETYDSAKIKGLARKATKVYGAVVDVIDQFSHHAVLGEKSVLSQLQLWLESDYLVNLLSNLHHAGFTIFLTSDHGNTNAIGIGRISEGVLVEQKGERVRIYNDRTIYDDSANQLPAIKWSNVGLPDDYHVLLAQYGQAFVPKGQDIVTHGGISIEEVIVPFVKVEPIKGSGLN</sequence>